<sequence>MAFLFVWLLLLVIGGIGGIAICSFLYGNEVFTGYAAMLGMIVALLSGILYQLTLMHSDKE</sequence>
<keyword evidence="1" id="KW-1133">Transmembrane helix</keyword>
<protein>
    <submittedName>
        <fullName evidence="2">Uncharacterized protein</fullName>
    </submittedName>
</protein>
<dbReference type="KEGG" id="bwh:A9C19_02295"/>
<evidence type="ECO:0000313" key="3">
    <source>
        <dbReference type="Proteomes" id="UP000181936"/>
    </source>
</evidence>
<reference evidence="2 3" key="1">
    <citation type="journal article" date="2016" name="Sci. Rep.">
        <title>Complete genome sequence and transcriptomic analysis of a novel marine strain Bacillus weihaiensis reveals the mechanism of brown algae degradation.</title>
        <authorList>
            <person name="Zhu Y."/>
            <person name="Chen P."/>
            <person name="Bao Y."/>
            <person name="Men Y."/>
            <person name="Zeng Y."/>
            <person name="Yang J."/>
            <person name="Sun J."/>
            <person name="Sun Y."/>
        </authorList>
    </citation>
    <scope>NUCLEOTIDE SEQUENCE [LARGE SCALE GENOMIC DNA]</scope>
    <source>
        <strain evidence="2 3">Alg07</strain>
    </source>
</reference>
<gene>
    <name evidence="2" type="ORF">A9C19_02295</name>
</gene>
<dbReference type="Proteomes" id="UP000181936">
    <property type="component" value="Chromosome"/>
</dbReference>
<evidence type="ECO:0000313" key="2">
    <source>
        <dbReference type="EMBL" id="APH03679.1"/>
    </source>
</evidence>
<keyword evidence="1" id="KW-0472">Membrane</keyword>
<proteinExistence type="predicted"/>
<evidence type="ECO:0000256" key="1">
    <source>
        <dbReference type="SAM" id="Phobius"/>
    </source>
</evidence>
<dbReference type="OrthoDB" id="2941563at2"/>
<keyword evidence="3" id="KW-1185">Reference proteome</keyword>
<name>A0A1L3MMV9_9BACI</name>
<keyword evidence="1" id="KW-0812">Transmembrane</keyword>
<dbReference type="AlphaFoldDB" id="A0A1L3MMV9"/>
<organism evidence="2 3">
    <name type="scientific">Bacillus weihaiensis</name>
    <dbReference type="NCBI Taxonomy" id="1547283"/>
    <lineage>
        <taxon>Bacteria</taxon>
        <taxon>Bacillati</taxon>
        <taxon>Bacillota</taxon>
        <taxon>Bacilli</taxon>
        <taxon>Bacillales</taxon>
        <taxon>Bacillaceae</taxon>
        <taxon>Bacillus</taxon>
    </lineage>
</organism>
<dbReference type="RefSeq" id="WP_072578467.1">
    <property type="nucleotide sequence ID" value="NZ_CP016020.1"/>
</dbReference>
<feature type="transmembrane region" description="Helical" evidence="1">
    <location>
        <begin position="34"/>
        <end position="54"/>
    </location>
</feature>
<dbReference type="EMBL" id="CP016020">
    <property type="protein sequence ID" value="APH03679.1"/>
    <property type="molecule type" value="Genomic_DNA"/>
</dbReference>
<accession>A0A1L3MMV9</accession>